<accession>A0AA88LVP3</accession>
<evidence type="ECO:0000313" key="2">
    <source>
        <dbReference type="EMBL" id="KAK2825040.1"/>
    </source>
</evidence>
<proteinExistence type="predicted"/>
<reference evidence="2" key="1">
    <citation type="submission" date="2023-08" db="EMBL/GenBank/DDBJ databases">
        <title>Pelteobagrus vachellii genome.</title>
        <authorList>
            <person name="Liu H."/>
        </authorList>
    </citation>
    <scope>NUCLEOTIDE SEQUENCE</scope>
    <source>
        <strain evidence="2">PRFRI_2022a</strain>
        <tissue evidence="2">Muscle</tissue>
    </source>
</reference>
<comment type="caution">
    <text evidence="2">The sequence shown here is derived from an EMBL/GenBank/DDBJ whole genome shotgun (WGS) entry which is preliminary data.</text>
</comment>
<gene>
    <name evidence="2" type="ORF">Q7C36_018967</name>
</gene>
<evidence type="ECO:0000256" key="1">
    <source>
        <dbReference type="SAM" id="SignalP"/>
    </source>
</evidence>
<evidence type="ECO:0000313" key="3">
    <source>
        <dbReference type="Proteomes" id="UP001187315"/>
    </source>
</evidence>
<feature type="chain" id="PRO_5041735186" evidence="1">
    <location>
        <begin position="19"/>
        <end position="99"/>
    </location>
</feature>
<feature type="signal peptide" evidence="1">
    <location>
        <begin position="1"/>
        <end position="18"/>
    </location>
</feature>
<sequence length="99" mass="10608">MLVCRALLQMGGAALINACWGNAVHDAIPYLTIPPPPTSTAPTSSPLNTKKVCFPTMECEAYNIVPYLHPNASSAGQIACPSETMYKDREEVEVIEAAD</sequence>
<keyword evidence="3" id="KW-1185">Reference proteome</keyword>
<protein>
    <submittedName>
        <fullName evidence="2">Uncharacterized protein</fullName>
    </submittedName>
</protein>
<dbReference type="Proteomes" id="UP001187315">
    <property type="component" value="Unassembled WGS sequence"/>
</dbReference>
<name>A0AA88LVP3_TACVA</name>
<keyword evidence="1" id="KW-0732">Signal</keyword>
<dbReference type="AlphaFoldDB" id="A0AA88LVP3"/>
<dbReference type="EMBL" id="JAVHJS010000020">
    <property type="protein sequence ID" value="KAK2825040.1"/>
    <property type="molecule type" value="Genomic_DNA"/>
</dbReference>
<organism evidence="2 3">
    <name type="scientific">Tachysurus vachellii</name>
    <name type="common">Darkbarbel catfish</name>
    <name type="synonym">Pelteobagrus vachellii</name>
    <dbReference type="NCBI Taxonomy" id="175792"/>
    <lineage>
        <taxon>Eukaryota</taxon>
        <taxon>Metazoa</taxon>
        <taxon>Chordata</taxon>
        <taxon>Craniata</taxon>
        <taxon>Vertebrata</taxon>
        <taxon>Euteleostomi</taxon>
        <taxon>Actinopterygii</taxon>
        <taxon>Neopterygii</taxon>
        <taxon>Teleostei</taxon>
        <taxon>Ostariophysi</taxon>
        <taxon>Siluriformes</taxon>
        <taxon>Bagridae</taxon>
        <taxon>Tachysurus</taxon>
    </lineage>
</organism>